<dbReference type="EMBL" id="JAVRHN010000004">
    <property type="protein sequence ID" value="MDT0685887.1"/>
    <property type="molecule type" value="Genomic_DNA"/>
</dbReference>
<feature type="domain" description="Glutaredoxin" evidence="1">
    <location>
        <begin position="39"/>
        <end position="81"/>
    </location>
</feature>
<dbReference type="PROSITE" id="PS51354">
    <property type="entry name" value="GLUTAREDOXIN_2"/>
    <property type="match status" value="1"/>
</dbReference>
<dbReference type="InterPro" id="IPR002109">
    <property type="entry name" value="Glutaredoxin"/>
</dbReference>
<evidence type="ECO:0000259" key="1">
    <source>
        <dbReference type="Pfam" id="PF00462"/>
    </source>
</evidence>
<accession>A0ABU3DS27</accession>
<comment type="caution">
    <text evidence="2">The sequence shown here is derived from an EMBL/GenBank/DDBJ whole genome shotgun (WGS) entry which is preliminary data.</text>
</comment>
<reference evidence="2 3" key="1">
    <citation type="submission" date="2023-09" db="EMBL/GenBank/DDBJ databases">
        <authorList>
            <person name="Rey-Velasco X."/>
        </authorList>
    </citation>
    <scope>NUCLEOTIDE SEQUENCE [LARGE SCALE GENOMIC DNA]</scope>
    <source>
        <strain evidence="2 3">F225</strain>
    </source>
</reference>
<keyword evidence="3" id="KW-1185">Reference proteome</keyword>
<protein>
    <submittedName>
        <fullName evidence="2">Glutaredoxin family protein</fullName>
    </submittedName>
</protein>
<name>A0ABU3DS27_9FLAO</name>
<sequence>MKPLTIVIFFLFFTHIGSSQENVSKGFSEHQSVINSLAIYGSSDCHYCQDTKAYLQEKNIPFKFYDIYENQKNMQEMLLKLKKSGMSLNNIRLPVVVRSDKLLMNSTDFESFLNELTKE</sequence>
<dbReference type="SUPFAM" id="SSF52833">
    <property type="entry name" value="Thioredoxin-like"/>
    <property type="match status" value="1"/>
</dbReference>
<gene>
    <name evidence="2" type="ORF">RM541_05900</name>
</gene>
<dbReference type="Gene3D" id="3.40.30.10">
    <property type="entry name" value="Glutaredoxin"/>
    <property type="match status" value="1"/>
</dbReference>
<dbReference type="Proteomes" id="UP001253848">
    <property type="component" value="Unassembled WGS sequence"/>
</dbReference>
<dbReference type="InterPro" id="IPR036249">
    <property type="entry name" value="Thioredoxin-like_sf"/>
</dbReference>
<organism evidence="2 3">
    <name type="scientific">Autumnicola psychrophila</name>
    <dbReference type="NCBI Taxonomy" id="3075592"/>
    <lineage>
        <taxon>Bacteria</taxon>
        <taxon>Pseudomonadati</taxon>
        <taxon>Bacteroidota</taxon>
        <taxon>Flavobacteriia</taxon>
        <taxon>Flavobacteriales</taxon>
        <taxon>Flavobacteriaceae</taxon>
        <taxon>Autumnicola</taxon>
    </lineage>
</organism>
<dbReference type="CDD" id="cd02976">
    <property type="entry name" value="NrdH"/>
    <property type="match status" value="1"/>
</dbReference>
<dbReference type="Pfam" id="PF00462">
    <property type="entry name" value="Glutaredoxin"/>
    <property type="match status" value="1"/>
</dbReference>
<proteinExistence type="predicted"/>
<dbReference type="RefSeq" id="WP_311499299.1">
    <property type="nucleotide sequence ID" value="NZ_JAVRHN010000004.1"/>
</dbReference>
<evidence type="ECO:0000313" key="3">
    <source>
        <dbReference type="Proteomes" id="UP001253848"/>
    </source>
</evidence>
<evidence type="ECO:0000313" key="2">
    <source>
        <dbReference type="EMBL" id="MDT0685887.1"/>
    </source>
</evidence>